<dbReference type="Proteomes" id="UP000664859">
    <property type="component" value="Unassembled WGS sequence"/>
</dbReference>
<name>A0A835Z1J7_9STRA</name>
<dbReference type="Gene3D" id="2.130.10.10">
    <property type="entry name" value="YVTN repeat-like/Quinoprotein amine dehydrogenase"/>
    <property type="match status" value="2"/>
</dbReference>
<feature type="repeat" description="WD" evidence="3">
    <location>
        <begin position="302"/>
        <end position="336"/>
    </location>
</feature>
<feature type="compositionally biased region" description="Polar residues" evidence="4">
    <location>
        <begin position="17"/>
        <end position="36"/>
    </location>
</feature>
<keyword evidence="1 3" id="KW-0853">WD repeat</keyword>
<gene>
    <name evidence="5" type="ORF">JKP88DRAFT_268236</name>
</gene>
<evidence type="ECO:0000256" key="4">
    <source>
        <dbReference type="SAM" id="MobiDB-lite"/>
    </source>
</evidence>
<dbReference type="InterPro" id="IPR020472">
    <property type="entry name" value="WD40_PAC1"/>
</dbReference>
<comment type="caution">
    <text evidence="5">The sequence shown here is derived from an EMBL/GenBank/DDBJ whole genome shotgun (WGS) entry which is preliminary data.</text>
</comment>
<protein>
    <submittedName>
        <fullName evidence="5">WD40-repeat-containing domain protein</fullName>
    </submittedName>
</protein>
<dbReference type="InterPro" id="IPR001680">
    <property type="entry name" value="WD40_rpt"/>
</dbReference>
<feature type="region of interest" description="Disordered" evidence="4">
    <location>
        <begin position="1"/>
        <end position="122"/>
    </location>
</feature>
<evidence type="ECO:0000313" key="5">
    <source>
        <dbReference type="EMBL" id="KAG5185792.1"/>
    </source>
</evidence>
<dbReference type="PROSITE" id="PS50082">
    <property type="entry name" value="WD_REPEATS_2"/>
    <property type="match status" value="3"/>
</dbReference>
<feature type="compositionally biased region" description="Low complexity" evidence="4">
    <location>
        <begin position="149"/>
        <end position="167"/>
    </location>
</feature>
<dbReference type="PRINTS" id="PR00320">
    <property type="entry name" value="GPROTEINBRPT"/>
</dbReference>
<feature type="compositionally biased region" description="Acidic residues" evidence="4">
    <location>
        <begin position="59"/>
        <end position="79"/>
    </location>
</feature>
<dbReference type="InterPro" id="IPR040324">
    <property type="entry name" value="WDR44/Dgr2"/>
</dbReference>
<dbReference type="PANTHER" id="PTHR14221:SF0">
    <property type="entry name" value="WD REPEAT-CONTAINING PROTEIN 44"/>
    <property type="match status" value="1"/>
</dbReference>
<feature type="region of interest" description="Disordered" evidence="4">
    <location>
        <begin position="245"/>
        <end position="272"/>
    </location>
</feature>
<dbReference type="PANTHER" id="PTHR14221">
    <property type="entry name" value="WD REPEAT DOMAIN 44"/>
    <property type="match status" value="1"/>
</dbReference>
<dbReference type="AlphaFoldDB" id="A0A835Z1J7"/>
<organism evidence="5 6">
    <name type="scientific">Tribonema minus</name>
    <dbReference type="NCBI Taxonomy" id="303371"/>
    <lineage>
        <taxon>Eukaryota</taxon>
        <taxon>Sar</taxon>
        <taxon>Stramenopiles</taxon>
        <taxon>Ochrophyta</taxon>
        <taxon>PX clade</taxon>
        <taxon>Xanthophyceae</taxon>
        <taxon>Tribonematales</taxon>
        <taxon>Tribonemataceae</taxon>
        <taxon>Tribonema</taxon>
    </lineage>
</organism>
<evidence type="ECO:0000256" key="3">
    <source>
        <dbReference type="PROSITE-ProRule" id="PRU00221"/>
    </source>
</evidence>
<evidence type="ECO:0000256" key="2">
    <source>
        <dbReference type="ARBA" id="ARBA00022737"/>
    </source>
</evidence>
<proteinExistence type="predicted"/>
<sequence length="922" mass="95515">MEVQSHQKLGSDDVSKPTATESCDGSMTSAGSSAPATPTELDIVYAGQQQGPESRESVEEAEESGNEYEDAYGEDEEAAALESAAIGEELDALDAEFGASSGGDGEEGADSELAPGSDDAEETVSVMLTLEEEQEAGRQVGGAKPVDASEQPASQETETTAAESTMAHPQRPSSIPVTPAGIIVPPKVTPVHVLSKKGKATELAYGQAMPKVDIAKARGKLINMRKMLRYEHPLAHRRVSRISPRNRHTHPRREQAATNSKRACAKMERSSKNTTRGLGALNMDMVNRHRPDFADLVRFQTVDAHEGAIWCLEFSQNGRLVATGGADGVIKVWKVSAALERPGVTASSNPNTPAPWTADAPPSEGAPAGLEGWTAAAAATPIAADGVPLEPWELKRAKALRAAANPPPPPLRCTDQLLRGRPAVELRGHTADVTAVAWMCDGRLLSASLDGTVRVWRLPASNKSTAPTVVVTATTDPVAVASPDAPRCERVFAAADGVACAAAHPSRATFAVAGLLDGRVCVWNTDTGALAYCKRAPAPVTALAFSGDGTTVVVGLGSGTVQVRDRRTMALRHAVDVRTSKTEGGAAVTGFAFRRTNNHMVVGTRTSKARVLEALDFKGNRGAVLCDATELRRSAKLKGATVSGLPIKPSYSEDDRFIISGSEDGRVFIWDCNADGAELGHERWLLDPAGAAAATCARFVPAASVQRCVDQVAAARRGAADAEALDAAAADAAAAAAAEAAAAAAPPAARSSALRSNPIAKASKAAASSGADGVAVVAAAAGAAAARTVPEGGSSGLQRAVVHGRAQAGAQKLRQIGAINAQNMVSGAAAQPSLRCQQRELREGPGVGGRRAEGRDTPAGALLVEQGRRSSAGRLQGYRNMMAPGGSELPKNPMVIAADASGRIHVFCRAALAEEWIAARDA</sequence>
<keyword evidence="6" id="KW-1185">Reference proteome</keyword>
<dbReference type="EMBL" id="JAFCMP010000122">
    <property type="protein sequence ID" value="KAG5185792.1"/>
    <property type="molecule type" value="Genomic_DNA"/>
</dbReference>
<feature type="repeat" description="WD" evidence="3">
    <location>
        <begin position="650"/>
        <end position="671"/>
    </location>
</feature>
<accession>A0A835Z1J7</accession>
<dbReference type="InterPro" id="IPR036322">
    <property type="entry name" value="WD40_repeat_dom_sf"/>
</dbReference>
<feature type="region of interest" description="Disordered" evidence="4">
    <location>
        <begin position="342"/>
        <end position="369"/>
    </location>
</feature>
<dbReference type="SUPFAM" id="SSF50978">
    <property type="entry name" value="WD40 repeat-like"/>
    <property type="match status" value="1"/>
</dbReference>
<feature type="repeat" description="WD" evidence="3">
    <location>
        <begin position="426"/>
        <end position="466"/>
    </location>
</feature>
<feature type="region of interest" description="Disordered" evidence="4">
    <location>
        <begin position="134"/>
        <end position="180"/>
    </location>
</feature>
<dbReference type="SMART" id="SM00320">
    <property type="entry name" value="WD40"/>
    <property type="match status" value="6"/>
</dbReference>
<dbReference type="Pfam" id="PF00400">
    <property type="entry name" value="WD40"/>
    <property type="match status" value="4"/>
</dbReference>
<dbReference type="OrthoDB" id="408728at2759"/>
<dbReference type="PROSITE" id="PS50294">
    <property type="entry name" value="WD_REPEATS_REGION"/>
    <property type="match status" value="2"/>
</dbReference>
<keyword evidence="2" id="KW-0677">Repeat</keyword>
<dbReference type="InterPro" id="IPR015943">
    <property type="entry name" value="WD40/YVTN_repeat-like_dom_sf"/>
</dbReference>
<evidence type="ECO:0000256" key="1">
    <source>
        <dbReference type="ARBA" id="ARBA00022574"/>
    </source>
</evidence>
<evidence type="ECO:0000313" key="6">
    <source>
        <dbReference type="Proteomes" id="UP000664859"/>
    </source>
</evidence>
<reference evidence="5" key="1">
    <citation type="submission" date="2021-02" db="EMBL/GenBank/DDBJ databases">
        <title>First Annotated Genome of the Yellow-green Alga Tribonema minus.</title>
        <authorList>
            <person name="Mahan K.M."/>
        </authorList>
    </citation>
    <scope>NUCLEOTIDE SEQUENCE</scope>
    <source>
        <strain evidence="5">UTEX B ZZ1240</strain>
    </source>
</reference>